<evidence type="ECO:0000259" key="2">
    <source>
        <dbReference type="PROSITE" id="PS50937"/>
    </source>
</evidence>
<dbReference type="EMBL" id="JACBZN010000001">
    <property type="protein sequence ID" value="NYI37295.1"/>
    <property type="molecule type" value="Genomic_DNA"/>
</dbReference>
<dbReference type="GO" id="GO:0003700">
    <property type="term" value="F:DNA-binding transcription factor activity"/>
    <property type="evidence" value="ECO:0007669"/>
    <property type="project" value="InterPro"/>
</dbReference>
<dbReference type="PANTHER" id="PTHR30204">
    <property type="entry name" value="REDOX-CYCLING DRUG-SENSING TRANSCRIPTIONAL ACTIVATOR SOXR"/>
    <property type="match status" value="1"/>
</dbReference>
<gene>
    <name evidence="4" type="ORF">BJ975_000670</name>
    <name evidence="3" type="ORF">IDH50_00985</name>
</gene>
<keyword evidence="5" id="KW-1185">Reference proteome</keyword>
<dbReference type="InterPro" id="IPR009061">
    <property type="entry name" value="DNA-bd_dom_put_sf"/>
</dbReference>
<dbReference type="PANTHER" id="PTHR30204:SF98">
    <property type="entry name" value="HTH-TYPE TRANSCRIPTIONAL REGULATOR ADHR"/>
    <property type="match status" value="1"/>
</dbReference>
<dbReference type="AlphaFoldDB" id="A0A8I0FSF1"/>
<evidence type="ECO:0000256" key="1">
    <source>
        <dbReference type="ARBA" id="ARBA00023125"/>
    </source>
</evidence>
<evidence type="ECO:0000313" key="4">
    <source>
        <dbReference type="EMBL" id="NYI37295.1"/>
    </source>
</evidence>
<sequence length="201" mass="21889">MRLAELSARSGLSTATIKYYLRAGLVPPGETEGATWARYDESHLRRLRLVRALTEVAGLALDEVRAVVAALDASVSEHEARGIAQWPLSTPVAENPSDDSREQVDALLARHDWHLEAQSPHRRTLAAALDTLEQLDFPATDEVLDAYLRAAESVAAVDVPRVVAEADPIVAAERLVVGTLLYEPVLTTLRRMAHEVVSGRG</sequence>
<dbReference type="Pfam" id="PF13411">
    <property type="entry name" value="MerR_1"/>
    <property type="match status" value="1"/>
</dbReference>
<dbReference type="EMBL" id="JACWMT010000001">
    <property type="protein sequence ID" value="MBD1268799.1"/>
    <property type="molecule type" value="Genomic_DNA"/>
</dbReference>
<dbReference type="InterPro" id="IPR000551">
    <property type="entry name" value="MerR-type_HTH_dom"/>
</dbReference>
<dbReference type="SUPFAM" id="SSF46955">
    <property type="entry name" value="Putative DNA-binding domain"/>
    <property type="match status" value="1"/>
</dbReference>
<evidence type="ECO:0000313" key="3">
    <source>
        <dbReference type="EMBL" id="MBD1268799.1"/>
    </source>
</evidence>
<feature type="domain" description="HTH merR-type" evidence="2">
    <location>
        <begin position="1"/>
        <end position="70"/>
    </location>
</feature>
<protein>
    <submittedName>
        <fullName evidence="4">DNA-binding transcriptional MerR regulator</fullName>
    </submittedName>
    <submittedName>
        <fullName evidence="3">MerR family transcriptional regulator</fullName>
    </submittedName>
</protein>
<reference evidence="4 5" key="1">
    <citation type="submission" date="2020-07" db="EMBL/GenBank/DDBJ databases">
        <title>Sequencing the genomes of 1000 actinobacteria strains.</title>
        <authorList>
            <person name="Klenk H.-P."/>
        </authorList>
    </citation>
    <scope>NUCLEOTIDE SEQUENCE [LARGE SCALE GENOMIC DNA]</scope>
    <source>
        <strain evidence="4 5">DSM 19087</strain>
    </source>
</reference>
<dbReference type="RefSeq" id="WP_179423659.1">
    <property type="nucleotide sequence ID" value="NZ_BAAAMP010000002.1"/>
</dbReference>
<comment type="caution">
    <text evidence="3">The sequence shown here is derived from an EMBL/GenBank/DDBJ whole genome shotgun (WGS) entry which is preliminary data.</text>
</comment>
<dbReference type="GO" id="GO:0003677">
    <property type="term" value="F:DNA binding"/>
    <property type="evidence" value="ECO:0007669"/>
    <property type="project" value="UniProtKB-KW"/>
</dbReference>
<name>A0A8I0FSF1_9ACTN</name>
<dbReference type="Gene3D" id="1.10.1660.10">
    <property type="match status" value="1"/>
</dbReference>
<dbReference type="Proteomes" id="UP000659061">
    <property type="component" value="Unassembled WGS sequence"/>
</dbReference>
<dbReference type="InterPro" id="IPR047057">
    <property type="entry name" value="MerR_fam"/>
</dbReference>
<organism evidence="3 6">
    <name type="scientific">Aeromicrobium tamlense</name>
    <dbReference type="NCBI Taxonomy" id="375541"/>
    <lineage>
        <taxon>Bacteria</taxon>
        <taxon>Bacillati</taxon>
        <taxon>Actinomycetota</taxon>
        <taxon>Actinomycetes</taxon>
        <taxon>Propionibacteriales</taxon>
        <taxon>Nocardioidaceae</taxon>
        <taxon>Aeromicrobium</taxon>
    </lineage>
</organism>
<evidence type="ECO:0000313" key="5">
    <source>
        <dbReference type="Proteomes" id="UP000587211"/>
    </source>
</evidence>
<keyword evidence="1 4" id="KW-0238">DNA-binding</keyword>
<accession>A0A8I0FSF1</accession>
<dbReference type="SMART" id="SM00422">
    <property type="entry name" value="HTH_MERR"/>
    <property type="match status" value="1"/>
</dbReference>
<proteinExistence type="predicted"/>
<dbReference type="PRINTS" id="PR00040">
    <property type="entry name" value="HTHMERR"/>
</dbReference>
<dbReference type="PROSITE" id="PS50937">
    <property type="entry name" value="HTH_MERR_2"/>
    <property type="match status" value="1"/>
</dbReference>
<reference evidence="3" key="2">
    <citation type="submission" date="2020-09" db="EMBL/GenBank/DDBJ databases">
        <title>Novel species in genus Aeromicrobium.</title>
        <authorList>
            <person name="Zhang G."/>
        </authorList>
    </citation>
    <scope>NUCLEOTIDE SEQUENCE</scope>
    <source>
        <strain evidence="3">SSW1-57</strain>
    </source>
</reference>
<evidence type="ECO:0000313" key="6">
    <source>
        <dbReference type="Proteomes" id="UP000659061"/>
    </source>
</evidence>
<dbReference type="Proteomes" id="UP000587211">
    <property type="component" value="Unassembled WGS sequence"/>
</dbReference>